<feature type="compositionally biased region" description="Polar residues" evidence="2">
    <location>
        <begin position="87"/>
        <end position="104"/>
    </location>
</feature>
<keyword evidence="4" id="KW-1185">Reference proteome</keyword>
<proteinExistence type="predicted"/>
<dbReference type="AlphaFoldDB" id="A0A7D9I051"/>
<accession>A0A7D9I051</accession>
<reference evidence="3" key="1">
    <citation type="submission" date="2020-04" db="EMBL/GenBank/DDBJ databases">
        <authorList>
            <person name="Alioto T."/>
            <person name="Alioto T."/>
            <person name="Gomez Garrido J."/>
        </authorList>
    </citation>
    <scope>NUCLEOTIDE SEQUENCE</scope>
    <source>
        <strain evidence="3">A484AB</strain>
    </source>
</reference>
<dbReference type="PANTHER" id="PTHR22089:SF2">
    <property type="entry name" value="MIRROR-IMAGE POLYDACTYLY GENE 1 PROTEIN"/>
    <property type="match status" value="1"/>
</dbReference>
<gene>
    <name evidence="3" type="ORF">PACLA_8A029914</name>
</gene>
<comment type="caution">
    <text evidence="3">The sequence shown here is derived from an EMBL/GenBank/DDBJ whole genome shotgun (WGS) entry which is preliminary data.</text>
</comment>
<dbReference type="OrthoDB" id="6426880at2759"/>
<protein>
    <submittedName>
        <fullName evidence="3">Mirror-image polydactyly gene 1 -like</fullName>
    </submittedName>
</protein>
<feature type="coiled-coil region" evidence="1">
    <location>
        <begin position="264"/>
        <end position="431"/>
    </location>
</feature>
<dbReference type="PANTHER" id="PTHR22089">
    <property type="entry name" value="MIRROR-IMAGE POLYDACTYLY GENE 1 PROTEIN"/>
    <property type="match status" value="1"/>
</dbReference>
<dbReference type="InterPro" id="IPR026175">
    <property type="entry name" value="MIPOL1"/>
</dbReference>
<keyword evidence="1" id="KW-0175">Coiled coil</keyword>
<evidence type="ECO:0000256" key="1">
    <source>
        <dbReference type="SAM" id="Coils"/>
    </source>
</evidence>
<feature type="compositionally biased region" description="Acidic residues" evidence="2">
    <location>
        <begin position="1"/>
        <end position="10"/>
    </location>
</feature>
<feature type="region of interest" description="Disordered" evidence="2">
    <location>
        <begin position="1"/>
        <end position="34"/>
    </location>
</feature>
<sequence>MDAIEEEDFDTDSRLSSARLRRSFPRHKSENEGMFEIKQNVTRTLKDARRKLNDLRSEVDRKDDIIRQATSEDTDRSLTKDLHKSTRYSPSRSLNNSLRDYSNNSKDDEELLHDEVRVLDGLNDRLMEKLARTESRLEAARMHNDEVSLETEAKIAAKGAALVDKIYTAQKERDAAVLSRLRLANGERDEVLARMKRLEQEQQGFDSGVETVYDDEDHELSMKQLFKTLVASETGASIDKHGDLMVAKYKKHGKSKQIMAAEEIQALIDERDDAIRKVRALEKEVESLQREKELIKHQYKFAEKTRIKSGQAQLMAAQQDKDQSQQRITELEDEIQNYRVYYSLHRSLSQEQTLRDQFNATMDTFESKLNERENELALAENNTKELVARLQTLSREKEVLSSQLTESLSGQRKEKERADKLERLVSVLRKRITNSGNQTL</sequence>
<evidence type="ECO:0000256" key="2">
    <source>
        <dbReference type="SAM" id="MobiDB-lite"/>
    </source>
</evidence>
<feature type="region of interest" description="Disordered" evidence="2">
    <location>
        <begin position="71"/>
        <end position="106"/>
    </location>
</feature>
<evidence type="ECO:0000313" key="4">
    <source>
        <dbReference type="Proteomes" id="UP001152795"/>
    </source>
</evidence>
<evidence type="ECO:0000313" key="3">
    <source>
        <dbReference type="EMBL" id="CAB3997020.1"/>
    </source>
</evidence>
<name>A0A7D9I051_PARCT</name>
<organism evidence="3 4">
    <name type="scientific">Paramuricea clavata</name>
    <name type="common">Red gorgonian</name>
    <name type="synonym">Violescent sea-whip</name>
    <dbReference type="NCBI Taxonomy" id="317549"/>
    <lineage>
        <taxon>Eukaryota</taxon>
        <taxon>Metazoa</taxon>
        <taxon>Cnidaria</taxon>
        <taxon>Anthozoa</taxon>
        <taxon>Octocorallia</taxon>
        <taxon>Malacalcyonacea</taxon>
        <taxon>Plexauridae</taxon>
        <taxon>Paramuricea</taxon>
    </lineage>
</organism>
<dbReference type="EMBL" id="CACRXK020003002">
    <property type="protein sequence ID" value="CAB3997020.1"/>
    <property type="molecule type" value="Genomic_DNA"/>
</dbReference>
<dbReference type="Proteomes" id="UP001152795">
    <property type="component" value="Unassembled WGS sequence"/>
</dbReference>
<feature type="compositionally biased region" description="Basic and acidic residues" evidence="2">
    <location>
        <begin position="73"/>
        <end position="84"/>
    </location>
</feature>